<comment type="caution">
    <text evidence="1">The sequence shown here is derived from an EMBL/GenBank/DDBJ whole genome shotgun (WGS) entry which is preliminary data.</text>
</comment>
<evidence type="ECO:0000313" key="2">
    <source>
        <dbReference type="Proteomes" id="UP000612808"/>
    </source>
</evidence>
<dbReference type="EMBL" id="BOMB01000029">
    <property type="protein sequence ID" value="GID14067.1"/>
    <property type="molecule type" value="Genomic_DNA"/>
</dbReference>
<dbReference type="Proteomes" id="UP000612808">
    <property type="component" value="Unassembled WGS sequence"/>
</dbReference>
<gene>
    <name evidence="1" type="ORF">Aru02nite_49560</name>
</gene>
<dbReference type="AlphaFoldDB" id="A0A8J3JCP2"/>
<accession>A0A8J3JCP2</accession>
<name>A0A8J3JCP2_9ACTN</name>
<evidence type="ECO:0000313" key="1">
    <source>
        <dbReference type="EMBL" id="GID14067.1"/>
    </source>
</evidence>
<protein>
    <submittedName>
        <fullName evidence="1">Uncharacterized protein</fullName>
    </submittedName>
</protein>
<organism evidence="1 2">
    <name type="scientific">Actinocatenispora rupis</name>
    <dbReference type="NCBI Taxonomy" id="519421"/>
    <lineage>
        <taxon>Bacteria</taxon>
        <taxon>Bacillati</taxon>
        <taxon>Actinomycetota</taxon>
        <taxon>Actinomycetes</taxon>
        <taxon>Micromonosporales</taxon>
        <taxon>Micromonosporaceae</taxon>
        <taxon>Actinocatenispora</taxon>
    </lineage>
</organism>
<reference evidence="1" key="1">
    <citation type="submission" date="2021-01" db="EMBL/GenBank/DDBJ databases">
        <title>Whole genome shotgun sequence of Actinocatenispora rupis NBRC 107355.</title>
        <authorList>
            <person name="Komaki H."/>
            <person name="Tamura T."/>
        </authorList>
    </citation>
    <scope>NUCLEOTIDE SEQUENCE</scope>
    <source>
        <strain evidence="1">NBRC 107355</strain>
    </source>
</reference>
<sequence>MSISTHTCLVVSCDTPDCLAYIGEDDEGSHFPTVEAAIDSGEREGWQFTRDGRTARCPDCVRAEVCRISAHQWTGWARRWDAPGHQNRWCRYCGTRQTRLRPDAVTGR</sequence>
<dbReference type="RefSeq" id="WP_203661691.1">
    <property type="nucleotide sequence ID" value="NZ_BAAAZM010000001.1"/>
</dbReference>
<keyword evidence="2" id="KW-1185">Reference proteome</keyword>
<proteinExistence type="predicted"/>